<evidence type="ECO:0000256" key="7">
    <source>
        <dbReference type="ARBA" id="ARBA00024348"/>
    </source>
</evidence>
<dbReference type="NCBIfam" id="TIGR00879">
    <property type="entry name" value="SP"/>
    <property type="match status" value="1"/>
</dbReference>
<feature type="transmembrane region" description="Helical" evidence="9">
    <location>
        <begin position="417"/>
        <end position="435"/>
    </location>
</feature>
<feature type="transmembrane region" description="Helical" evidence="9">
    <location>
        <begin position="138"/>
        <end position="157"/>
    </location>
</feature>
<keyword evidence="4 9" id="KW-1133">Transmembrane helix</keyword>
<dbReference type="Pfam" id="PF00083">
    <property type="entry name" value="Sugar_tr"/>
    <property type="match status" value="1"/>
</dbReference>
<feature type="transmembrane region" description="Helical" evidence="9">
    <location>
        <begin position="351"/>
        <end position="373"/>
    </location>
</feature>
<comment type="similarity">
    <text evidence="7">Belongs to the major facilitator superfamily. Sugar transporter (TC 2.A.1.1) family. Trehalose transporter subfamily.</text>
</comment>
<organism evidence="11 12">
    <name type="scientific">Acanthoscelides obtectus</name>
    <name type="common">Bean weevil</name>
    <name type="synonym">Bruchus obtectus</name>
    <dbReference type="NCBI Taxonomy" id="200917"/>
    <lineage>
        <taxon>Eukaryota</taxon>
        <taxon>Metazoa</taxon>
        <taxon>Ecdysozoa</taxon>
        <taxon>Arthropoda</taxon>
        <taxon>Hexapoda</taxon>
        <taxon>Insecta</taxon>
        <taxon>Pterygota</taxon>
        <taxon>Neoptera</taxon>
        <taxon>Endopterygota</taxon>
        <taxon>Coleoptera</taxon>
        <taxon>Polyphaga</taxon>
        <taxon>Cucujiformia</taxon>
        <taxon>Chrysomeloidea</taxon>
        <taxon>Chrysomelidae</taxon>
        <taxon>Bruchinae</taxon>
        <taxon>Bruchini</taxon>
        <taxon>Acanthoscelides</taxon>
    </lineage>
</organism>
<evidence type="ECO:0000256" key="5">
    <source>
        <dbReference type="ARBA" id="ARBA00023136"/>
    </source>
</evidence>
<dbReference type="AlphaFoldDB" id="A0A9P0LWK1"/>
<dbReference type="OrthoDB" id="6346242at2759"/>
<feature type="transmembrane region" description="Helical" evidence="9">
    <location>
        <begin position="280"/>
        <end position="303"/>
    </location>
</feature>
<dbReference type="GO" id="GO:0051119">
    <property type="term" value="F:sugar transmembrane transporter activity"/>
    <property type="evidence" value="ECO:0007669"/>
    <property type="project" value="InterPro"/>
</dbReference>
<feature type="transmembrane region" description="Helical" evidence="9">
    <location>
        <begin position="163"/>
        <end position="182"/>
    </location>
</feature>
<dbReference type="PRINTS" id="PR00171">
    <property type="entry name" value="SUGRTRNSPORT"/>
</dbReference>
<dbReference type="PROSITE" id="PS50850">
    <property type="entry name" value="MFS"/>
    <property type="match status" value="1"/>
</dbReference>
<accession>A0A9P0LWK1</accession>
<gene>
    <name evidence="11" type="ORF">ACAOBT_LOCUS27751</name>
</gene>
<evidence type="ECO:0000256" key="1">
    <source>
        <dbReference type="ARBA" id="ARBA00004651"/>
    </source>
</evidence>
<keyword evidence="5 9" id="KW-0472">Membrane</keyword>
<dbReference type="Gene3D" id="1.20.1250.20">
    <property type="entry name" value="MFS general substrate transporter like domains"/>
    <property type="match status" value="1"/>
</dbReference>
<sequence>MGRKLPQFIAATCVCIGALGTGTVLGWTSNITDDLKKGKLNDLKMNDDQLGWAGSAMTLGAMVMCFPIGWIADILGRKITVLLTVFPFTIGWLLIISAQHEAMVYVGRVLTGIGGGSFCVCAPLYTSEISETELRGTLGTFFQLFITIGILFTNVFGYVLPMMAFNISCAAVPIAFAALFFFQPETPVWYLRKDKAEMAEKSMRKLRGERYDFTGELKLLQADIENEKKMTKFSEAIKTKAAKKATIICFMLMFYQQLSGINAVIFYTREIFEAAGASLAAHWCTMIIGVVQVVATVFAAWSMDKLGRKILLCISCGVMGFSCFLLGLFFSLKNHEVLDEGGIKNIGFLPILAMILFIIGFSVGLGPIPWLASSEIFPPEVKAKCSSAAATFNWFLAFCVSRFYLNVANAIGNDITFYIFAVICVTGIAFVLFVMPETKGKSFAQIVAELEGAAAAE</sequence>
<dbReference type="SUPFAM" id="SSF103473">
    <property type="entry name" value="MFS general substrate transporter"/>
    <property type="match status" value="1"/>
</dbReference>
<evidence type="ECO:0000256" key="8">
    <source>
        <dbReference type="RuleBase" id="RU003346"/>
    </source>
</evidence>
<keyword evidence="3 9" id="KW-0812">Transmembrane</keyword>
<feature type="transmembrane region" description="Helical" evidence="9">
    <location>
        <begin position="385"/>
        <end position="405"/>
    </location>
</feature>
<proteinExistence type="inferred from homology"/>
<dbReference type="EMBL" id="CAKOFQ010007568">
    <property type="protein sequence ID" value="CAH2004019.1"/>
    <property type="molecule type" value="Genomic_DNA"/>
</dbReference>
<comment type="subcellular location">
    <subcellularLocation>
        <location evidence="1">Cell membrane</location>
        <topology evidence="1">Multi-pass membrane protein</topology>
    </subcellularLocation>
</comment>
<dbReference type="CDD" id="cd17358">
    <property type="entry name" value="MFS_GLUT6_8_Class3_like"/>
    <property type="match status" value="1"/>
</dbReference>
<evidence type="ECO:0000256" key="3">
    <source>
        <dbReference type="ARBA" id="ARBA00022692"/>
    </source>
</evidence>
<dbReference type="InterPro" id="IPR020846">
    <property type="entry name" value="MFS_dom"/>
</dbReference>
<evidence type="ECO:0000313" key="11">
    <source>
        <dbReference type="EMBL" id="CAH2004019.1"/>
    </source>
</evidence>
<evidence type="ECO:0000259" key="10">
    <source>
        <dbReference type="PROSITE" id="PS50850"/>
    </source>
</evidence>
<keyword evidence="2" id="KW-1003">Cell membrane</keyword>
<protein>
    <recommendedName>
        <fullName evidence="10">Major facilitator superfamily (MFS) profile domain-containing protein</fullName>
    </recommendedName>
</protein>
<evidence type="ECO:0000256" key="9">
    <source>
        <dbReference type="SAM" id="Phobius"/>
    </source>
</evidence>
<dbReference type="InterPro" id="IPR003663">
    <property type="entry name" value="Sugar/inositol_transpt"/>
</dbReference>
<dbReference type="InterPro" id="IPR036259">
    <property type="entry name" value="MFS_trans_sf"/>
</dbReference>
<dbReference type="InterPro" id="IPR050549">
    <property type="entry name" value="MFS_Trehalose_Transporter"/>
</dbReference>
<reference evidence="11" key="1">
    <citation type="submission" date="2022-03" db="EMBL/GenBank/DDBJ databases">
        <authorList>
            <person name="Sayadi A."/>
        </authorList>
    </citation>
    <scope>NUCLEOTIDE SEQUENCE</scope>
</reference>
<evidence type="ECO:0000256" key="6">
    <source>
        <dbReference type="ARBA" id="ARBA00023180"/>
    </source>
</evidence>
<name>A0A9P0LWK1_ACAOB</name>
<evidence type="ECO:0000256" key="4">
    <source>
        <dbReference type="ARBA" id="ARBA00022989"/>
    </source>
</evidence>
<keyword evidence="6" id="KW-0325">Glycoprotein</keyword>
<feature type="transmembrane region" description="Helical" evidence="9">
    <location>
        <begin position="310"/>
        <end position="331"/>
    </location>
</feature>
<dbReference type="GO" id="GO:0005886">
    <property type="term" value="C:plasma membrane"/>
    <property type="evidence" value="ECO:0007669"/>
    <property type="project" value="UniProtKB-SubCell"/>
</dbReference>
<dbReference type="Proteomes" id="UP001152888">
    <property type="component" value="Unassembled WGS sequence"/>
</dbReference>
<dbReference type="PROSITE" id="PS00216">
    <property type="entry name" value="SUGAR_TRANSPORT_1"/>
    <property type="match status" value="2"/>
</dbReference>
<feature type="transmembrane region" description="Helical" evidence="9">
    <location>
        <begin position="247"/>
        <end position="268"/>
    </location>
</feature>
<evidence type="ECO:0000256" key="2">
    <source>
        <dbReference type="ARBA" id="ARBA00022475"/>
    </source>
</evidence>
<evidence type="ECO:0000313" key="12">
    <source>
        <dbReference type="Proteomes" id="UP001152888"/>
    </source>
</evidence>
<dbReference type="FunFam" id="1.20.1250.20:FF:000055">
    <property type="entry name" value="Facilitated trehalose transporter Tret1-2 homolog"/>
    <property type="match status" value="1"/>
</dbReference>
<keyword evidence="8" id="KW-0813">Transport</keyword>
<dbReference type="PROSITE" id="PS00217">
    <property type="entry name" value="SUGAR_TRANSPORT_2"/>
    <property type="match status" value="1"/>
</dbReference>
<comment type="caution">
    <text evidence="11">The sequence shown here is derived from an EMBL/GenBank/DDBJ whole genome shotgun (WGS) entry which is preliminary data.</text>
</comment>
<feature type="transmembrane region" description="Helical" evidence="9">
    <location>
        <begin position="79"/>
        <end position="99"/>
    </location>
</feature>
<dbReference type="InterPro" id="IPR005828">
    <property type="entry name" value="MFS_sugar_transport-like"/>
</dbReference>
<feature type="transmembrane region" description="Helical" evidence="9">
    <location>
        <begin position="105"/>
        <end position="126"/>
    </location>
</feature>
<dbReference type="PANTHER" id="PTHR48021">
    <property type="match status" value="1"/>
</dbReference>
<dbReference type="InterPro" id="IPR005829">
    <property type="entry name" value="Sugar_transporter_CS"/>
</dbReference>
<keyword evidence="12" id="KW-1185">Reference proteome</keyword>
<dbReference type="PANTHER" id="PTHR48021:SF1">
    <property type="entry name" value="GH07001P-RELATED"/>
    <property type="match status" value="1"/>
</dbReference>
<feature type="domain" description="Major facilitator superfamily (MFS) profile" evidence="10">
    <location>
        <begin position="6"/>
        <end position="439"/>
    </location>
</feature>
<dbReference type="InterPro" id="IPR044775">
    <property type="entry name" value="MFS_ERD6/Tret1-like"/>
</dbReference>
<feature type="transmembrane region" description="Helical" evidence="9">
    <location>
        <begin position="50"/>
        <end position="72"/>
    </location>
</feature>